<organism evidence="1 2">
    <name type="scientific">Anatilimnocola aggregata</name>
    <dbReference type="NCBI Taxonomy" id="2528021"/>
    <lineage>
        <taxon>Bacteria</taxon>
        <taxon>Pseudomonadati</taxon>
        <taxon>Planctomycetota</taxon>
        <taxon>Planctomycetia</taxon>
        <taxon>Pirellulales</taxon>
        <taxon>Pirellulaceae</taxon>
        <taxon>Anatilimnocola</taxon>
    </lineage>
</organism>
<evidence type="ECO:0008006" key="3">
    <source>
        <dbReference type="Google" id="ProtNLM"/>
    </source>
</evidence>
<dbReference type="AlphaFoldDB" id="A0A517YBZ0"/>
<dbReference type="RefSeq" id="WP_145088904.1">
    <property type="nucleotide sequence ID" value="NZ_CP036274.1"/>
</dbReference>
<sequence length="142" mass="16041">MIEHIYYLLDPITSEIKIGISCDVNSRQRKLANERGTSLVLLASHRGTINDERRAHVACKSYRVSGEWFTDCGAVRAYIQSQLTQKTDAALERVRQLIDTLEQHGKGESADWHEDLTTAISEEMADYLRLLAFRNFSVGIAA</sequence>
<accession>A0A517YBZ0</accession>
<keyword evidence="2" id="KW-1185">Reference proteome</keyword>
<evidence type="ECO:0000313" key="1">
    <source>
        <dbReference type="EMBL" id="QDU27760.1"/>
    </source>
</evidence>
<name>A0A517YBZ0_9BACT</name>
<dbReference type="OrthoDB" id="573474at2"/>
<dbReference type="EMBL" id="CP036274">
    <property type="protein sequence ID" value="QDU27760.1"/>
    <property type="molecule type" value="Genomic_DNA"/>
</dbReference>
<evidence type="ECO:0000313" key="2">
    <source>
        <dbReference type="Proteomes" id="UP000315017"/>
    </source>
</evidence>
<reference evidence="1 2" key="1">
    <citation type="submission" date="2019-02" db="EMBL/GenBank/DDBJ databases">
        <title>Deep-cultivation of Planctomycetes and their phenomic and genomic characterization uncovers novel biology.</title>
        <authorList>
            <person name="Wiegand S."/>
            <person name="Jogler M."/>
            <person name="Boedeker C."/>
            <person name="Pinto D."/>
            <person name="Vollmers J."/>
            <person name="Rivas-Marin E."/>
            <person name="Kohn T."/>
            <person name="Peeters S.H."/>
            <person name="Heuer A."/>
            <person name="Rast P."/>
            <person name="Oberbeckmann S."/>
            <person name="Bunk B."/>
            <person name="Jeske O."/>
            <person name="Meyerdierks A."/>
            <person name="Storesund J.E."/>
            <person name="Kallscheuer N."/>
            <person name="Luecker S."/>
            <person name="Lage O.M."/>
            <person name="Pohl T."/>
            <person name="Merkel B.J."/>
            <person name="Hornburger P."/>
            <person name="Mueller R.-W."/>
            <person name="Bruemmer F."/>
            <person name="Labrenz M."/>
            <person name="Spormann A.M."/>
            <person name="Op den Camp H."/>
            <person name="Overmann J."/>
            <person name="Amann R."/>
            <person name="Jetten M.S.M."/>
            <person name="Mascher T."/>
            <person name="Medema M.H."/>
            <person name="Devos D.P."/>
            <person name="Kaster A.-K."/>
            <person name="Ovreas L."/>
            <person name="Rohde M."/>
            <person name="Galperin M.Y."/>
            <person name="Jogler C."/>
        </authorList>
    </citation>
    <scope>NUCLEOTIDE SEQUENCE [LARGE SCALE GENOMIC DNA]</scope>
    <source>
        <strain evidence="1 2">ETA_A8</strain>
    </source>
</reference>
<dbReference type="KEGG" id="aagg:ETAA8_28500"/>
<proteinExistence type="predicted"/>
<gene>
    <name evidence="1" type="ORF">ETAA8_28500</name>
</gene>
<protein>
    <recommendedName>
        <fullName evidence="3">GIY-YIG nuclease family protein</fullName>
    </recommendedName>
</protein>
<dbReference type="Pfam" id="PF13455">
    <property type="entry name" value="MUG113"/>
    <property type="match status" value="1"/>
</dbReference>
<dbReference type="Proteomes" id="UP000315017">
    <property type="component" value="Chromosome"/>
</dbReference>